<dbReference type="GO" id="GO:0003690">
    <property type="term" value="F:double-stranded DNA binding"/>
    <property type="evidence" value="ECO:0007669"/>
    <property type="project" value="TreeGrafter"/>
</dbReference>
<dbReference type="GO" id="GO:0005634">
    <property type="term" value="C:nucleus"/>
    <property type="evidence" value="ECO:0007669"/>
    <property type="project" value="TreeGrafter"/>
</dbReference>
<dbReference type="Proteomes" id="UP000823388">
    <property type="component" value="Chromosome 4N"/>
</dbReference>
<feature type="coiled-coil region" evidence="2">
    <location>
        <begin position="114"/>
        <end position="141"/>
    </location>
</feature>
<evidence type="ECO:0000256" key="2">
    <source>
        <dbReference type="SAM" id="Coils"/>
    </source>
</evidence>
<feature type="compositionally biased region" description="Basic and acidic residues" evidence="3">
    <location>
        <begin position="96"/>
        <end position="114"/>
    </location>
</feature>
<evidence type="ECO:0000256" key="1">
    <source>
        <dbReference type="ARBA" id="ARBA00008517"/>
    </source>
</evidence>
<dbReference type="InterPro" id="IPR037321">
    <property type="entry name" value="KIN17-like"/>
</dbReference>
<sequence length="259" mass="28484">MDVGGPGPLWGVRGLGCQLGASLPQGHVVSPDPFPSGERVRGRWPGEGTDREDGSKEANKATGKIAIALQKSAPGPKVNPFEDKPKVNLGFDEEDSGVREKEKDEVANKKGKDVKAAEARKSALDELMKDEEKAKERSNRKDYWLCPGIVVKVMSKSLAQKGYYKQKGMVKKVIDKYVGEIEMLESKHVLRVDQDELETVIPQIGGLVRIVNGAYRGSNARLLSVDTEKFCAKVQVEKGLYDGKVLRAVEYEDICKISL</sequence>
<dbReference type="FunFam" id="2.30.30.30:FF:000021">
    <property type="entry name" value="DNA/RNA-binding protein KIN17, putative"/>
    <property type="match status" value="1"/>
</dbReference>
<dbReference type="InterPro" id="IPR041995">
    <property type="entry name" value="KOW_KIN17"/>
</dbReference>
<keyword evidence="7" id="KW-1185">Reference proteome</keyword>
<gene>
    <name evidence="6" type="ORF">PVAP13_4NG067115</name>
</gene>
<dbReference type="Pfam" id="PF25092">
    <property type="entry name" value="SH3_KIN17_C"/>
    <property type="match status" value="1"/>
</dbReference>
<organism evidence="6 7">
    <name type="scientific">Panicum virgatum</name>
    <name type="common">Blackwell switchgrass</name>
    <dbReference type="NCBI Taxonomy" id="38727"/>
    <lineage>
        <taxon>Eukaryota</taxon>
        <taxon>Viridiplantae</taxon>
        <taxon>Streptophyta</taxon>
        <taxon>Embryophyta</taxon>
        <taxon>Tracheophyta</taxon>
        <taxon>Spermatophyta</taxon>
        <taxon>Magnoliopsida</taxon>
        <taxon>Liliopsida</taxon>
        <taxon>Poales</taxon>
        <taxon>Poaceae</taxon>
        <taxon>PACMAD clade</taxon>
        <taxon>Panicoideae</taxon>
        <taxon>Panicodae</taxon>
        <taxon>Paniceae</taxon>
        <taxon>Panicinae</taxon>
        <taxon>Panicum</taxon>
        <taxon>Panicum sect. Hiantes</taxon>
    </lineage>
</organism>
<dbReference type="Pfam" id="PF18131">
    <property type="entry name" value="KN17_SH3"/>
    <property type="match status" value="1"/>
</dbReference>
<dbReference type="GO" id="GO:0006974">
    <property type="term" value="P:DNA damage response"/>
    <property type="evidence" value="ECO:0007669"/>
    <property type="project" value="TreeGrafter"/>
</dbReference>
<comment type="caution">
    <text evidence="6">The sequence shown here is derived from an EMBL/GenBank/DDBJ whole genome shotgun (WGS) entry which is preliminary data.</text>
</comment>
<evidence type="ECO:0000313" key="6">
    <source>
        <dbReference type="EMBL" id="KAG2604493.1"/>
    </source>
</evidence>
<accession>A0A8T0T5A2</accession>
<dbReference type="PANTHER" id="PTHR12805:SF0">
    <property type="entry name" value="DNA_RNA-BINDING PROTEIN KIN17"/>
    <property type="match status" value="1"/>
</dbReference>
<dbReference type="AlphaFoldDB" id="A0A8T0T5A2"/>
<reference evidence="6 7" key="1">
    <citation type="submission" date="2020-05" db="EMBL/GenBank/DDBJ databases">
        <title>WGS assembly of Panicum virgatum.</title>
        <authorList>
            <person name="Lovell J.T."/>
            <person name="Jenkins J."/>
            <person name="Shu S."/>
            <person name="Juenger T.E."/>
            <person name="Schmutz J."/>
        </authorList>
    </citation>
    <scope>NUCLEOTIDE SEQUENCE [LARGE SCALE GENOMIC DNA]</scope>
    <source>
        <strain evidence="7">cv. AP13</strain>
    </source>
</reference>
<dbReference type="GO" id="GO:0006260">
    <property type="term" value="P:DNA replication"/>
    <property type="evidence" value="ECO:0007669"/>
    <property type="project" value="TreeGrafter"/>
</dbReference>
<name>A0A8T0T5A2_PANVG</name>
<dbReference type="InterPro" id="IPR041330">
    <property type="entry name" value="KN17_SH3"/>
</dbReference>
<feature type="domain" description="KN17 SH3-like" evidence="4">
    <location>
        <begin position="140"/>
        <end position="193"/>
    </location>
</feature>
<comment type="similarity">
    <text evidence="1">Belongs to the KIN17 family.</text>
</comment>
<evidence type="ECO:0000256" key="3">
    <source>
        <dbReference type="SAM" id="MobiDB-lite"/>
    </source>
</evidence>
<dbReference type="InterPro" id="IPR014722">
    <property type="entry name" value="Rib_uL2_dom2"/>
</dbReference>
<proteinExistence type="inferred from homology"/>
<feature type="domain" description="Kin17 KOW" evidence="5">
    <location>
        <begin position="202"/>
        <end position="257"/>
    </location>
</feature>
<dbReference type="FunFam" id="2.30.30.140:FF:000056">
    <property type="entry name" value="DNA/RNA-binding protein kin17-like"/>
    <property type="match status" value="1"/>
</dbReference>
<evidence type="ECO:0000259" key="5">
    <source>
        <dbReference type="Pfam" id="PF25092"/>
    </source>
</evidence>
<dbReference type="CDD" id="cd13155">
    <property type="entry name" value="KOW_KIN17"/>
    <property type="match status" value="1"/>
</dbReference>
<dbReference type="Gene3D" id="2.30.30.30">
    <property type="match status" value="1"/>
</dbReference>
<dbReference type="Gene3D" id="2.30.30.140">
    <property type="match status" value="1"/>
</dbReference>
<evidence type="ECO:0000313" key="7">
    <source>
        <dbReference type="Proteomes" id="UP000823388"/>
    </source>
</evidence>
<dbReference type="EMBL" id="CM029044">
    <property type="protein sequence ID" value="KAG2604493.1"/>
    <property type="molecule type" value="Genomic_DNA"/>
</dbReference>
<dbReference type="PANTHER" id="PTHR12805">
    <property type="entry name" value="KIN17 KIN, ANTIGENIC DETERMINANT OF RECA PROTEIN HOMOLOG"/>
    <property type="match status" value="1"/>
</dbReference>
<evidence type="ECO:0000259" key="4">
    <source>
        <dbReference type="Pfam" id="PF18131"/>
    </source>
</evidence>
<feature type="region of interest" description="Disordered" evidence="3">
    <location>
        <begin position="24"/>
        <end position="114"/>
    </location>
</feature>
<keyword evidence="2" id="KW-0175">Coiled coil</keyword>
<protein>
    <recommendedName>
        <fullName evidence="8">KN17 SH3-like C-terminal domain-containing protein</fullName>
    </recommendedName>
</protein>
<evidence type="ECO:0008006" key="8">
    <source>
        <dbReference type="Google" id="ProtNLM"/>
    </source>
</evidence>
<feature type="compositionally biased region" description="Basic and acidic residues" evidence="3">
    <location>
        <begin position="48"/>
        <end position="59"/>
    </location>
</feature>